<dbReference type="InterPro" id="IPR047192">
    <property type="entry name" value="Euk_RPA1_DBD_C"/>
</dbReference>
<organism evidence="9 10">
    <name type="scientific">Eragrostis curvula</name>
    <name type="common">weeping love grass</name>
    <dbReference type="NCBI Taxonomy" id="38414"/>
    <lineage>
        <taxon>Eukaryota</taxon>
        <taxon>Viridiplantae</taxon>
        <taxon>Streptophyta</taxon>
        <taxon>Embryophyta</taxon>
        <taxon>Tracheophyta</taxon>
        <taxon>Spermatophyta</taxon>
        <taxon>Magnoliopsida</taxon>
        <taxon>Liliopsida</taxon>
        <taxon>Poales</taxon>
        <taxon>Poaceae</taxon>
        <taxon>PACMAD clade</taxon>
        <taxon>Chloridoideae</taxon>
        <taxon>Eragrostideae</taxon>
        <taxon>Eragrostidinae</taxon>
        <taxon>Eragrostis</taxon>
    </lineage>
</organism>
<dbReference type="PANTHER" id="PTHR47165:SF4">
    <property type="entry name" value="OS03G0429900 PROTEIN"/>
    <property type="match status" value="1"/>
</dbReference>
<evidence type="ECO:0000313" key="10">
    <source>
        <dbReference type="Proteomes" id="UP000324897"/>
    </source>
</evidence>
<protein>
    <recommendedName>
        <fullName evidence="11">Replication factor A C-terminal domain-containing protein</fullName>
    </recommendedName>
</protein>
<evidence type="ECO:0000256" key="5">
    <source>
        <dbReference type="ARBA" id="ARBA00023125"/>
    </source>
</evidence>
<keyword evidence="4" id="KW-0862">Zinc</keyword>
<sequence>MAHKKLNELTTKVQSCSIKVKVIRLWDSINNKTEELMSLDMILMDEKENIIHATIWKSLIDTYRPQIKENCIYAISNFKVQQSTRYRPVSNDLKISFMYNTKVKEVKEASSEVQKYYFEFANKDTLIKRENKEEQCSDVIGLLTSISPVQQRTIVKDDGSSRTKDIREIEILLLEGEKAKVTLWGELAHYFSEDKIGEHMHANEENLPKMMDISKSTQGSLEEQMFYNRRTLREITEIRDANPKDQDFLFTSKARIDQVQQNTKWWYMSCHNCNKMCSKRDDKYYCNHCSDFPKQTTPRYWIRLQISDDTTTTTCTVFDEEAKKMLNTPISAVLESLQGNTEDVPSIIQKLYGKTLIFRFKLTNQNLTEGRSGYLVKKTFIPDDKLEQKFMTATAEKKLMQNDTEYNIPHPKSEPKKATDKKYNMKDSQGKKRSNSVIHKKEKKLKRRRRDAISDGDSEEGRKGTIVENKTLEVKSSDANYVEKSVADSKTTKKDSSEIALEKAIETGTRLTKKIEELELKFSNDQAEDKRSAKRIGSRKRNRADAKHKKAKLIKDGTEKSNEKSISERIMVETESSSNQDNLEIKQERNKKLKNRKLKKGRVEKDSNESIEAMLEDEKSDKPETPYNKDIVATTGTNETDEKCNGKCDITVPKRKLKRGREKNARDNLVDPLNPTVQKRKLKRRINQKEEKGKGPLDYEDDTENSTLTEKRDEQYEGEKEKTVEKIMLKRGRGQKKDRGLIQADNSNKQNYEDDKEGTTTTEKPAEVCESERKKTLEKRKLKMKRGQKENKGNIEAALEKEKTNKPENPSIQNCYEDGEVTATTEEQYEECMHKNEHPTRPKSTRTRKVPARYTS</sequence>
<keyword evidence="10" id="KW-1185">Reference proteome</keyword>
<feature type="compositionally biased region" description="Basic and acidic residues" evidence="6">
    <location>
        <begin position="709"/>
        <end position="728"/>
    </location>
</feature>
<evidence type="ECO:0000256" key="3">
    <source>
        <dbReference type="ARBA" id="ARBA00022771"/>
    </source>
</evidence>
<comment type="caution">
    <text evidence="9">The sequence shown here is derived from an EMBL/GenBank/DDBJ whole genome shotgun (WGS) entry which is preliminary data.</text>
</comment>
<feature type="compositionally biased region" description="Basic and acidic residues" evidence="6">
    <location>
        <begin position="411"/>
        <end position="430"/>
    </location>
</feature>
<keyword evidence="2" id="KW-0479">Metal-binding</keyword>
<feature type="compositionally biased region" description="Basic residues" evidence="6">
    <location>
        <begin position="841"/>
        <end position="856"/>
    </location>
</feature>
<feature type="compositionally biased region" description="Basic and acidic residues" evidence="6">
    <location>
        <begin position="831"/>
        <end position="840"/>
    </location>
</feature>
<evidence type="ECO:0000313" key="9">
    <source>
        <dbReference type="EMBL" id="TVT97486.1"/>
    </source>
</evidence>
<feature type="domain" description="Replication protein A 70 kDa DNA-binding subunit B/D first OB fold" evidence="7">
    <location>
        <begin position="3"/>
        <end position="105"/>
    </location>
</feature>
<evidence type="ECO:0000256" key="1">
    <source>
        <dbReference type="ARBA" id="ARBA00005690"/>
    </source>
</evidence>
<feature type="compositionally biased region" description="Basic residues" evidence="6">
    <location>
        <begin position="776"/>
        <end position="786"/>
    </location>
</feature>
<reference evidence="9 10" key="1">
    <citation type="journal article" date="2019" name="Sci. Rep.">
        <title>A high-quality genome of Eragrostis curvula grass provides insights into Poaceae evolution and supports new strategies to enhance forage quality.</title>
        <authorList>
            <person name="Carballo J."/>
            <person name="Santos B.A.C.M."/>
            <person name="Zappacosta D."/>
            <person name="Garbus I."/>
            <person name="Selva J.P."/>
            <person name="Gallo C.A."/>
            <person name="Diaz A."/>
            <person name="Albertini E."/>
            <person name="Caccamo M."/>
            <person name="Echenique V."/>
        </authorList>
    </citation>
    <scope>NUCLEOTIDE SEQUENCE [LARGE SCALE GENOMIC DNA]</scope>
    <source>
        <strain evidence="10">cv. Victoria</strain>
        <tissue evidence="9">Leaf</tissue>
    </source>
</reference>
<evidence type="ECO:0000256" key="6">
    <source>
        <dbReference type="SAM" id="MobiDB-lite"/>
    </source>
</evidence>
<evidence type="ECO:0000256" key="4">
    <source>
        <dbReference type="ARBA" id="ARBA00022833"/>
    </source>
</evidence>
<feature type="compositionally biased region" description="Basic and acidic residues" evidence="6">
    <location>
        <begin position="687"/>
        <end position="697"/>
    </location>
</feature>
<feature type="compositionally biased region" description="Basic and acidic residues" evidence="6">
    <location>
        <begin position="459"/>
        <end position="471"/>
    </location>
</feature>
<feature type="region of interest" description="Disordered" evidence="6">
    <location>
        <begin position="831"/>
        <end position="856"/>
    </location>
</feature>
<dbReference type="AlphaFoldDB" id="A0A5J9SFB0"/>
<dbReference type="CDD" id="cd04476">
    <property type="entry name" value="RPA1_DBD_C"/>
    <property type="match status" value="1"/>
</dbReference>
<dbReference type="GO" id="GO:0008270">
    <property type="term" value="F:zinc ion binding"/>
    <property type="evidence" value="ECO:0007669"/>
    <property type="project" value="UniProtKB-KW"/>
</dbReference>
<feature type="region of interest" description="Disordered" evidence="6">
    <location>
        <begin position="523"/>
        <end position="815"/>
    </location>
</feature>
<dbReference type="InterPro" id="IPR013955">
    <property type="entry name" value="Rep_factor-A_C"/>
</dbReference>
<dbReference type="InterPro" id="IPR012340">
    <property type="entry name" value="NA-bd_OB-fold"/>
</dbReference>
<dbReference type="OrthoDB" id="675205at2759"/>
<feature type="compositionally biased region" description="Basic residues" evidence="6">
    <location>
        <begin position="532"/>
        <end position="552"/>
    </location>
</feature>
<dbReference type="SUPFAM" id="SSF50249">
    <property type="entry name" value="Nucleic acid-binding proteins"/>
    <property type="match status" value="2"/>
</dbReference>
<feature type="region of interest" description="Disordered" evidence="6">
    <location>
        <begin position="401"/>
        <end position="471"/>
    </location>
</feature>
<comment type="similarity">
    <text evidence="1">Belongs to the replication factor A protein 1 family.</text>
</comment>
<dbReference type="Pfam" id="PF08646">
    <property type="entry name" value="Rep_fac-A_C"/>
    <property type="match status" value="1"/>
</dbReference>
<dbReference type="PANTHER" id="PTHR47165">
    <property type="entry name" value="OS03G0429900 PROTEIN"/>
    <property type="match status" value="1"/>
</dbReference>
<accession>A0A5J9SFB0</accession>
<name>A0A5J9SFB0_9POAL</name>
<evidence type="ECO:0000259" key="7">
    <source>
        <dbReference type="Pfam" id="PF02721"/>
    </source>
</evidence>
<keyword evidence="3" id="KW-0863">Zinc-finger</keyword>
<dbReference type="GO" id="GO:0003677">
    <property type="term" value="F:DNA binding"/>
    <property type="evidence" value="ECO:0007669"/>
    <property type="project" value="UniProtKB-KW"/>
</dbReference>
<dbReference type="Proteomes" id="UP000324897">
    <property type="component" value="Unassembled WGS sequence"/>
</dbReference>
<dbReference type="CDD" id="cd04480">
    <property type="entry name" value="RPA1_DBD_A_like"/>
    <property type="match status" value="1"/>
</dbReference>
<gene>
    <name evidence="9" type="ORF">EJB05_57267</name>
</gene>
<dbReference type="EMBL" id="RWGY01000994">
    <property type="protein sequence ID" value="TVT97486.1"/>
    <property type="molecule type" value="Genomic_DNA"/>
</dbReference>
<dbReference type="Gramene" id="TVT97486">
    <property type="protein sequence ID" value="TVT97486"/>
    <property type="gene ID" value="EJB05_57267"/>
</dbReference>
<dbReference type="InterPro" id="IPR003871">
    <property type="entry name" value="RFA1B/D_OB_1st"/>
</dbReference>
<feature type="compositionally biased region" description="Basic residues" evidence="6">
    <location>
        <begin position="431"/>
        <end position="450"/>
    </location>
</feature>
<dbReference type="Gene3D" id="2.40.50.140">
    <property type="entry name" value="Nucleic acid-binding proteins"/>
    <property type="match status" value="3"/>
</dbReference>
<dbReference type="Pfam" id="PF02721">
    <property type="entry name" value="DUF223"/>
    <property type="match status" value="1"/>
</dbReference>
<evidence type="ECO:0000256" key="2">
    <source>
        <dbReference type="ARBA" id="ARBA00022723"/>
    </source>
</evidence>
<evidence type="ECO:0000259" key="8">
    <source>
        <dbReference type="Pfam" id="PF08646"/>
    </source>
</evidence>
<keyword evidence="5" id="KW-0238">DNA-binding</keyword>
<evidence type="ECO:0008006" key="11">
    <source>
        <dbReference type="Google" id="ProtNLM"/>
    </source>
</evidence>
<feature type="domain" description="Replication factor A C-terminal" evidence="8">
    <location>
        <begin position="250"/>
        <end position="368"/>
    </location>
</feature>
<feature type="compositionally biased region" description="Basic and acidic residues" evidence="6">
    <location>
        <begin position="553"/>
        <end position="572"/>
    </location>
</feature>
<proteinExistence type="inferred from homology"/>
<feature type="compositionally biased region" description="Basic residues" evidence="6">
    <location>
        <begin position="591"/>
        <end position="600"/>
    </location>
</feature>
<feature type="compositionally biased region" description="Basic and acidic residues" evidence="6">
    <location>
        <begin position="787"/>
        <end position="806"/>
    </location>
</feature>
<feature type="compositionally biased region" description="Basic and acidic residues" evidence="6">
    <location>
        <begin position="764"/>
        <end position="775"/>
    </location>
</feature>